<reference evidence="4 5" key="1">
    <citation type="submission" date="2016-11" db="EMBL/GenBank/DDBJ databases">
        <title>Whole genomes of Flavobacteriaceae.</title>
        <authorList>
            <person name="Stine C."/>
            <person name="Li C."/>
            <person name="Tadesse D."/>
        </authorList>
    </citation>
    <scope>NUCLEOTIDE SEQUENCE [LARGE SCALE GENOMIC DNA]</scope>
    <source>
        <strain evidence="4 5">DSM 24704</strain>
    </source>
</reference>
<protein>
    <submittedName>
        <fullName evidence="4">Uncharacterized protein</fullName>
    </submittedName>
</protein>
<dbReference type="Proteomes" id="UP000214684">
    <property type="component" value="Unassembled WGS sequence"/>
</dbReference>
<dbReference type="Gene3D" id="1.25.40.20">
    <property type="entry name" value="Ankyrin repeat-containing domain"/>
    <property type="match status" value="2"/>
</dbReference>
<dbReference type="PANTHER" id="PTHR24198:SF165">
    <property type="entry name" value="ANKYRIN REPEAT-CONTAINING PROTEIN-RELATED"/>
    <property type="match status" value="1"/>
</dbReference>
<dbReference type="AlphaFoldDB" id="A0A227NWN1"/>
<keyword evidence="1" id="KW-0677">Repeat</keyword>
<evidence type="ECO:0000256" key="1">
    <source>
        <dbReference type="ARBA" id="ARBA00022737"/>
    </source>
</evidence>
<dbReference type="InterPro" id="IPR002110">
    <property type="entry name" value="Ankyrin_rpt"/>
</dbReference>
<dbReference type="EMBL" id="MUGS01000045">
    <property type="protein sequence ID" value="OXG01713.1"/>
    <property type="molecule type" value="Genomic_DNA"/>
</dbReference>
<feature type="repeat" description="ANK" evidence="3">
    <location>
        <begin position="220"/>
        <end position="252"/>
    </location>
</feature>
<evidence type="ECO:0000256" key="3">
    <source>
        <dbReference type="PROSITE-ProRule" id="PRU00023"/>
    </source>
</evidence>
<organism evidence="4 5">
    <name type="scientific">Flavobacterium araucananum</name>
    <dbReference type="NCBI Taxonomy" id="946678"/>
    <lineage>
        <taxon>Bacteria</taxon>
        <taxon>Pseudomonadati</taxon>
        <taxon>Bacteroidota</taxon>
        <taxon>Flavobacteriia</taxon>
        <taxon>Flavobacteriales</taxon>
        <taxon>Flavobacteriaceae</taxon>
        <taxon>Flavobacterium</taxon>
    </lineage>
</organism>
<keyword evidence="2 3" id="KW-0040">ANK repeat</keyword>
<accession>A0A227NWN1</accession>
<feature type="repeat" description="ANK" evidence="3">
    <location>
        <begin position="87"/>
        <end position="119"/>
    </location>
</feature>
<dbReference type="PANTHER" id="PTHR24198">
    <property type="entry name" value="ANKYRIN REPEAT AND PROTEIN KINASE DOMAIN-CONTAINING PROTEIN"/>
    <property type="match status" value="1"/>
</dbReference>
<dbReference type="InterPro" id="IPR036770">
    <property type="entry name" value="Ankyrin_rpt-contain_sf"/>
</dbReference>
<dbReference type="Pfam" id="PF12796">
    <property type="entry name" value="Ank_2"/>
    <property type="match status" value="1"/>
</dbReference>
<dbReference type="PROSITE" id="PS50297">
    <property type="entry name" value="ANK_REP_REGION"/>
    <property type="match status" value="2"/>
</dbReference>
<dbReference type="SUPFAM" id="SSF48403">
    <property type="entry name" value="Ankyrin repeat"/>
    <property type="match status" value="1"/>
</dbReference>
<dbReference type="Pfam" id="PF00023">
    <property type="entry name" value="Ank"/>
    <property type="match status" value="1"/>
</dbReference>
<evidence type="ECO:0000313" key="4">
    <source>
        <dbReference type="EMBL" id="OXG01713.1"/>
    </source>
</evidence>
<evidence type="ECO:0000313" key="5">
    <source>
        <dbReference type="Proteomes" id="UP000214684"/>
    </source>
</evidence>
<dbReference type="SMART" id="SM00248">
    <property type="entry name" value="ANK"/>
    <property type="match status" value="3"/>
</dbReference>
<dbReference type="PROSITE" id="PS50088">
    <property type="entry name" value="ANK_REPEAT"/>
    <property type="match status" value="2"/>
</dbReference>
<keyword evidence="5" id="KW-1185">Reference proteome</keyword>
<name>A0A227NWN1_9FLAO</name>
<evidence type="ECO:0000256" key="2">
    <source>
        <dbReference type="ARBA" id="ARBA00023043"/>
    </source>
</evidence>
<comment type="caution">
    <text evidence="4">The sequence shown here is derived from an EMBL/GenBank/DDBJ whole genome shotgun (WGS) entry which is preliminary data.</text>
</comment>
<gene>
    <name evidence="4" type="ORF">B0A64_18890</name>
</gene>
<proteinExistence type="predicted"/>
<sequence>MILKSYKIVAQQKNIKIINGLMKKIKFITVLLLLITVSKSFSQSKSKVVTPTREITEEFYDAVLANNTQKAIKMLGTTFPAKYEPKGKITPLEAAIWQNNLTLVKALVEGGANINNTVEAAKGDDSTTSAVESAVGKDTIEILKYLLSKGGDISGSAFNTASFDHSYDSAKLLLLKGANQDKGDIRGKLWMYEEAVRKSDYEVLNALKLNKDELNSHNYDGQTPLIIAVKKNNLEMVKYLLKRGVDKNKPETFDAGDDISYGKKPIQIATKMKFTEMVKLLK</sequence>